<gene>
    <name evidence="2" type="ORF">AVDCRST_MAG59-4730</name>
</gene>
<name>A0A6J4VLX9_9BACT</name>
<evidence type="ECO:0000256" key="1">
    <source>
        <dbReference type="SAM" id="MobiDB-lite"/>
    </source>
</evidence>
<feature type="non-terminal residue" evidence="2">
    <location>
        <position position="1"/>
    </location>
</feature>
<accession>A0A6J4VLX9</accession>
<dbReference type="EMBL" id="CADCWF010000344">
    <property type="protein sequence ID" value="CAA9581089.1"/>
    <property type="molecule type" value="Genomic_DNA"/>
</dbReference>
<organism evidence="2">
    <name type="scientific">uncultured Thermomicrobiales bacterium</name>
    <dbReference type="NCBI Taxonomy" id="1645740"/>
    <lineage>
        <taxon>Bacteria</taxon>
        <taxon>Pseudomonadati</taxon>
        <taxon>Thermomicrobiota</taxon>
        <taxon>Thermomicrobia</taxon>
        <taxon>Thermomicrobiales</taxon>
        <taxon>environmental samples</taxon>
    </lineage>
</organism>
<proteinExistence type="predicted"/>
<sequence length="54" mass="5145">CGASSPSPTRPPFLPPSASAPGTPSGRRRGNGSSFGGRRSGAVASVITGPPAAP</sequence>
<feature type="region of interest" description="Disordered" evidence="1">
    <location>
        <begin position="1"/>
        <end position="54"/>
    </location>
</feature>
<protein>
    <submittedName>
        <fullName evidence="2">Uncharacterized protein</fullName>
    </submittedName>
</protein>
<dbReference type="AlphaFoldDB" id="A0A6J4VLX9"/>
<feature type="compositionally biased region" description="Low complexity" evidence="1">
    <location>
        <begin position="16"/>
        <end position="25"/>
    </location>
</feature>
<evidence type="ECO:0000313" key="2">
    <source>
        <dbReference type="EMBL" id="CAA9581089.1"/>
    </source>
</evidence>
<feature type="non-terminal residue" evidence="2">
    <location>
        <position position="54"/>
    </location>
</feature>
<reference evidence="2" key="1">
    <citation type="submission" date="2020-02" db="EMBL/GenBank/DDBJ databases">
        <authorList>
            <person name="Meier V. D."/>
        </authorList>
    </citation>
    <scope>NUCLEOTIDE SEQUENCE</scope>
    <source>
        <strain evidence="2">AVDCRST_MAG59</strain>
    </source>
</reference>